<keyword evidence="2" id="KW-1185">Reference proteome</keyword>
<name>A0A7K0CUK8_9NOCA</name>
<proteinExistence type="predicted"/>
<reference evidence="1 2" key="1">
    <citation type="submission" date="2019-10" db="EMBL/GenBank/DDBJ databases">
        <title>Nocardia macrotermitis sp. nov. and Nocardia aurantia sp. nov., isolated from the gut of fungus growing-termite Macrotermes natalensis.</title>
        <authorList>
            <person name="Benndorf R."/>
            <person name="Schwitalla J."/>
            <person name="Martin K."/>
            <person name="De Beer W."/>
            <person name="Kaster A.-K."/>
            <person name="Vollmers J."/>
            <person name="Poulsen M."/>
            <person name="Beemelmanns C."/>
        </authorList>
    </citation>
    <scope>NUCLEOTIDE SEQUENCE [LARGE SCALE GENOMIC DNA]</scope>
    <source>
        <strain evidence="1 2">RB20</strain>
    </source>
</reference>
<protein>
    <submittedName>
        <fullName evidence="1">Uncharacterized protein</fullName>
    </submittedName>
</protein>
<evidence type="ECO:0000313" key="2">
    <source>
        <dbReference type="Proteomes" id="UP000438448"/>
    </source>
</evidence>
<dbReference type="AlphaFoldDB" id="A0A7K0CUK8"/>
<evidence type="ECO:0000313" key="1">
    <source>
        <dbReference type="EMBL" id="MQY17169.1"/>
    </source>
</evidence>
<dbReference type="Proteomes" id="UP000438448">
    <property type="component" value="Unassembled WGS sequence"/>
</dbReference>
<comment type="caution">
    <text evidence="1">The sequence shown here is derived from an EMBL/GenBank/DDBJ whole genome shotgun (WGS) entry which is preliminary data.</text>
</comment>
<dbReference type="EMBL" id="WEGK01000001">
    <property type="protein sequence ID" value="MQY17169.1"/>
    <property type="molecule type" value="Genomic_DNA"/>
</dbReference>
<accession>A0A7K0CUK8</accession>
<organism evidence="1 2">
    <name type="scientific">Nocardia macrotermitis</name>
    <dbReference type="NCBI Taxonomy" id="2585198"/>
    <lineage>
        <taxon>Bacteria</taxon>
        <taxon>Bacillati</taxon>
        <taxon>Actinomycetota</taxon>
        <taxon>Actinomycetes</taxon>
        <taxon>Mycobacteriales</taxon>
        <taxon>Nocardiaceae</taxon>
        <taxon>Nocardia</taxon>
    </lineage>
</organism>
<gene>
    <name evidence="1" type="ORF">NRB20_02320</name>
</gene>
<sequence length="227" mass="25204">MHSVFRDPGIPDGERTDYTVLVEGRPGRLDLSGVTTRERDGYFSVIEARAVGGDFEMTVCQRFRRIEAVLHAESYCAESRSGGIVVSREEGRFLGVEHLQFGGLITPFPANVMPLLGGLILLRGLDFTEGVEESVNLWLAYSVHVPLSARIEQCATIEVPAGRVRCRQVRLRPRLPQLNTMADKVIGGFLPPAVAHFEVAEPHRLVRFSFPVGPMPWDPRAVLELSK</sequence>